<evidence type="ECO:0000256" key="1">
    <source>
        <dbReference type="SAM" id="MobiDB-lite"/>
    </source>
</evidence>
<sequence>MAKDKDEAQPEAQPEAEKAAPEATPVQATSPSVEAVEELSKGYKWLQGAYQKQVQTTRILSCISGDVCPVAFCTTECTSFYALHSLVDNCIDPTNTYPEECVLLGDPPAANQHCYGVNPNSLGYYEWEC</sequence>
<gene>
    <name evidence="2" type="ORF">LCGC14_3086520</name>
</gene>
<comment type="caution">
    <text evidence="2">The sequence shown here is derived from an EMBL/GenBank/DDBJ whole genome shotgun (WGS) entry which is preliminary data.</text>
</comment>
<feature type="region of interest" description="Disordered" evidence="1">
    <location>
        <begin position="1"/>
        <end position="32"/>
    </location>
</feature>
<proteinExistence type="predicted"/>
<protein>
    <submittedName>
        <fullName evidence="2">Uncharacterized protein</fullName>
    </submittedName>
</protein>
<dbReference type="EMBL" id="LAZR01066086">
    <property type="protein sequence ID" value="KKK54261.1"/>
    <property type="molecule type" value="Genomic_DNA"/>
</dbReference>
<name>A0A0F8Z2A1_9ZZZZ</name>
<evidence type="ECO:0000313" key="2">
    <source>
        <dbReference type="EMBL" id="KKK54261.1"/>
    </source>
</evidence>
<dbReference type="AlphaFoldDB" id="A0A0F8Z2A1"/>
<accession>A0A0F8Z2A1</accession>
<reference evidence="2" key="1">
    <citation type="journal article" date="2015" name="Nature">
        <title>Complex archaea that bridge the gap between prokaryotes and eukaryotes.</title>
        <authorList>
            <person name="Spang A."/>
            <person name="Saw J.H."/>
            <person name="Jorgensen S.L."/>
            <person name="Zaremba-Niedzwiedzka K."/>
            <person name="Martijn J."/>
            <person name="Lind A.E."/>
            <person name="van Eijk R."/>
            <person name="Schleper C."/>
            <person name="Guy L."/>
            <person name="Ettema T.J."/>
        </authorList>
    </citation>
    <scope>NUCLEOTIDE SEQUENCE</scope>
</reference>
<organism evidence="2">
    <name type="scientific">marine sediment metagenome</name>
    <dbReference type="NCBI Taxonomy" id="412755"/>
    <lineage>
        <taxon>unclassified sequences</taxon>
        <taxon>metagenomes</taxon>
        <taxon>ecological metagenomes</taxon>
    </lineage>
</organism>